<name>A0A1M5VEP9_9CLOT</name>
<dbReference type="InterPro" id="IPR000182">
    <property type="entry name" value="GNAT_dom"/>
</dbReference>
<dbReference type="STRING" id="1121306.SAMN02745196_01261"/>
<dbReference type="Gene3D" id="3.40.630.30">
    <property type="match status" value="1"/>
</dbReference>
<dbReference type="InterPro" id="IPR016181">
    <property type="entry name" value="Acyl_CoA_acyltransferase"/>
</dbReference>
<dbReference type="AlphaFoldDB" id="A0A1M5VEP9"/>
<organism evidence="2 3">
    <name type="scientific">Clostridium collagenovorans DSM 3089</name>
    <dbReference type="NCBI Taxonomy" id="1121306"/>
    <lineage>
        <taxon>Bacteria</taxon>
        <taxon>Bacillati</taxon>
        <taxon>Bacillota</taxon>
        <taxon>Clostridia</taxon>
        <taxon>Eubacteriales</taxon>
        <taxon>Clostridiaceae</taxon>
        <taxon>Clostridium</taxon>
    </lineage>
</organism>
<evidence type="ECO:0000259" key="1">
    <source>
        <dbReference type="PROSITE" id="PS51186"/>
    </source>
</evidence>
<accession>A0A1M5VEP9</accession>
<reference evidence="2 3" key="1">
    <citation type="submission" date="2016-11" db="EMBL/GenBank/DDBJ databases">
        <authorList>
            <person name="Jaros S."/>
            <person name="Januszkiewicz K."/>
            <person name="Wedrychowicz H."/>
        </authorList>
    </citation>
    <scope>NUCLEOTIDE SEQUENCE [LARGE SCALE GENOMIC DNA]</scope>
    <source>
        <strain evidence="2 3">DSM 3089</strain>
    </source>
</reference>
<dbReference type="Proteomes" id="UP000184526">
    <property type="component" value="Unassembled WGS sequence"/>
</dbReference>
<feature type="domain" description="N-acetyltransferase" evidence="1">
    <location>
        <begin position="8"/>
        <end position="167"/>
    </location>
</feature>
<dbReference type="PANTHER" id="PTHR43415">
    <property type="entry name" value="SPERMIDINE N(1)-ACETYLTRANSFERASE"/>
    <property type="match status" value="1"/>
</dbReference>
<dbReference type="PANTHER" id="PTHR43415:SF3">
    <property type="entry name" value="GNAT-FAMILY ACETYLTRANSFERASE"/>
    <property type="match status" value="1"/>
</dbReference>
<protein>
    <submittedName>
        <fullName evidence="2">Protein N-acetyltransferase, RimJ/RimL family</fullName>
    </submittedName>
</protein>
<dbReference type="OrthoDB" id="9795206at2"/>
<evidence type="ECO:0000313" key="2">
    <source>
        <dbReference type="EMBL" id="SHH73710.1"/>
    </source>
</evidence>
<dbReference type="EMBL" id="FQXP01000004">
    <property type="protein sequence ID" value="SHH73710.1"/>
    <property type="molecule type" value="Genomic_DNA"/>
</dbReference>
<sequence>MYLKEGELLIRNAKLEDADILCSWWNDGKVMEHAGFPNGIHISREDIIENIAKDFHKRVRLIIEVKSKAIGEMSYLIEDNIADIGIKICEFSYQEKGYGSKSLKLLLNYLFSEVKVLKVILDTNLNNKRAQHVYEKIGFKKVDIKIDSWKDEVGNLQSVVYYELKKEDYK</sequence>
<dbReference type="RefSeq" id="WP_072831151.1">
    <property type="nucleotide sequence ID" value="NZ_FQXP01000004.1"/>
</dbReference>
<dbReference type="GO" id="GO:0016747">
    <property type="term" value="F:acyltransferase activity, transferring groups other than amino-acyl groups"/>
    <property type="evidence" value="ECO:0007669"/>
    <property type="project" value="InterPro"/>
</dbReference>
<evidence type="ECO:0000313" key="3">
    <source>
        <dbReference type="Proteomes" id="UP000184526"/>
    </source>
</evidence>
<keyword evidence="3" id="KW-1185">Reference proteome</keyword>
<keyword evidence="2" id="KW-0808">Transferase</keyword>
<gene>
    <name evidence="2" type="ORF">SAMN02745196_01261</name>
</gene>
<dbReference type="Pfam" id="PF13302">
    <property type="entry name" value="Acetyltransf_3"/>
    <property type="match status" value="1"/>
</dbReference>
<dbReference type="SUPFAM" id="SSF55729">
    <property type="entry name" value="Acyl-CoA N-acyltransferases (Nat)"/>
    <property type="match status" value="1"/>
</dbReference>
<proteinExistence type="predicted"/>
<dbReference type="PROSITE" id="PS51186">
    <property type="entry name" value="GNAT"/>
    <property type="match status" value="1"/>
</dbReference>